<dbReference type="GO" id="GO:0005634">
    <property type="term" value="C:nucleus"/>
    <property type="evidence" value="ECO:0007669"/>
    <property type="project" value="UniProtKB-ARBA"/>
</dbReference>
<evidence type="ECO:0000256" key="5">
    <source>
        <dbReference type="ARBA" id="ARBA00022759"/>
    </source>
</evidence>
<evidence type="ECO:0000256" key="10">
    <source>
        <dbReference type="ARBA" id="ARBA00022918"/>
    </source>
</evidence>
<dbReference type="Pfam" id="PF00665">
    <property type="entry name" value="rve"/>
    <property type="match status" value="1"/>
</dbReference>
<keyword evidence="3" id="KW-0540">Nuclease</keyword>
<evidence type="ECO:0000256" key="13">
    <source>
        <dbReference type="ARBA" id="ARBA00023268"/>
    </source>
</evidence>
<dbReference type="InterPro" id="IPR039537">
    <property type="entry name" value="Retrotran_Ty1/copia-like"/>
</dbReference>
<dbReference type="PANTHER" id="PTHR42648:SF11">
    <property type="entry name" value="TRANSPOSON TY4-P GAG-POL POLYPROTEIN"/>
    <property type="match status" value="1"/>
</dbReference>
<evidence type="ECO:0000256" key="14">
    <source>
        <dbReference type="ARBA" id="ARBA00048173"/>
    </source>
</evidence>
<dbReference type="PANTHER" id="PTHR42648">
    <property type="entry name" value="TRANSPOSASE, PUTATIVE-RELATED"/>
    <property type="match status" value="1"/>
</dbReference>
<feature type="region of interest" description="Disordered" evidence="16">
    <location>
        <begin position="559"/>
        <end position="658"/>
    </location>
</feature>
<evidence type="ECO:0000256" key="3">
    <source>
        <dbReference type="ARBA" id="ARBA00022722"/>
    </source>
</evidence>
<dbReference type="EMBL" id="JACAZI010000005">
    <property type="protein sequence ID" value="KAF7360093.1"/>
    <property type="molecule type" value="Genomic_DNA"/>
</dbReference>
<feature type="compositionally biased region" description="Pro residues" evidence="16">
    <location>
        <begin position="579"/>
        <end position="590"/>
    </location>
</feature>
<dbReference type="OrthoDB" id="3243429at2759"/>
<keyword evidence="5" id="KW-0255">Endonuclease</keyword>
<name>A0A8H6YF94_9AGAR</name>
<evidence type="ECO:0000313" key="18">
    <source>
        <dbReference type="EMBL" id="KAF7360093.1"/>
    </source>
</evidence>
<keyword evidence="13" id="KW-0511">Multifunctional enzyme</keyword>
<feature type="domain" description="Integrase catalytic" evidence="17">
    <location>
        <begin position="292"/>
        <end position="458"/>
    </location>
</feature>
<dbReference type="InterPro" id="IPR001584">
    <property type="entry name" value="Integrase_cat-core"/>
</dbReference>
<dbReference type="GO" id="GO:0015074">
    <property type="term" value="P:DNA integration"/>
    <property type="evidence" value="ECO:0007669"/>
    <property type="project" value="UniProtKB-KW"/>
</dbReference>
<dbReference type="GO" id="GO:0003964">
    <property type="term" value="F:RNA-directed DNA polymerase activity"/>
    <property type="evidence" value="ECO:0007669"/>
    <property type="project" value="UniProtKB-KW"/>
</dbReference>
<reference evidence="18" key="1">
    <citation type="submission" date="2020-05" db="EMBL/GenBank/DDBJ databases">
        <title>Mycena genomes resolve the evolution of fungal bioluminescence.</title>
        <authorList>
            <person name="Tsai I.J."/>
        </authorList>
    </citation>
    <scope>NUCLEOTIDE SEQUENCE</scope>
    <source>
        <strain evidence="18">CCC161011</strain>
    </source>
</reference>
<comment type="catalytic activity">
    <reaction evidence="14">
        <text>DNA(n) + a 2'-deoxyribonucleoside 5'-triphosphate = DNA(n+1) + diphosphate</text>
        <dbReference type="Rhea" id="RHEA:22508"/>
        <dbReference type="Rhea" id="RHEA-COMP:17339"/>
        <dbReference type="Rhea" id="RHEA-COMP:17340"/>
        <dbReference type="ChEBI" id="CHEBI:33019"/>
        <dbReference type="ChEBI" id="CHEBI:61560"/>
        <dbReference type="ChEBI" id="CHEBI:173112"/>
        <dbReference type="EC" id="2.7.7.49"/>
    </reaction>
</comment>
<dbReference type="Gene3D" id="3.30.420.10">
    <property type="entry name" value="Ribonuclease H-like superfamily/Ribonuclease H"/>
    <property type="match status" value="1"/>
</dbReference>
<dbReference type="Proteomes" id="UP000620124">
    <property type="component" value="Unassembled WGS sequence"/>
</dbReference>
<dbReference type="PROSITE" id="PS50994">
    <property type="entry name" value="INTEGRASE"/>
    <property type="match status" value="1"/>
</dbReference>
<dbReference type="Pfam" id="PF07727">
    <property type="entry name" value="RVT_2"/>
    <property type="match status" value="1"/>
</dbReference>
<evidence type="ECO:0000256" key="7">
    <source>
        <dbReference type="ARBA" id="ARBA00022842"/>
    </source>
</evidence>
<dbReference type="SUPFAM" id="SSF56672">
    <property type="entry name" value="DNA/RNA polymerases"/>
    <property type="match status" value="1"/>
</dbReference>
<accession>A0A8H6YF94</accession>
<sequence length="1007" mass="112284">MADSKGPVLTKDTSFPAWSSDAKAFLKSKEVYTWCHTSAPSPPNMEQSVAIDKCAGLLWGMLSKEVQPLVRQHEDNPKAMWEALGTLFAPKKAGARFNAYRTLTSIRLREGESLLSLTGRVSTAMRFLTESRPDGFDLAKADEELQAVVLLMALPDEDYSVLKAPFEQSKTDLSVTSIEEAYANHQAFRTAHQEGDTSQINPLSGLAMATSSPPSSSAMAATPPTAVIFGTLPLDLDLLHRRLGHHSDTQKILSKNLVTGVKLASNQTSDPICEPCLAGKLNAAPFPSTGHRSKAPLDLIHSDLKEYKVYTREGWRYRVIFIDDHTGFKVVSHMKRKSETFNAFRVFKAYAENHFERKIKALQDDEGGEYMSKEFENYLASEGIVRRHSTRNRPQQNGMAERGNRTTDEHAMAMLHEANLPPSFKALAVNAYIHVANMHPTSHIPENTTPYELWHMKKPDVSHLRVWGCLAYVYVQKDKRDHSGIHFQKCIFVGYPTKYKGWLFYNPVTRKMVVSEHAVFDERYFPGNSPTYMRQCPNAPLHPFVDLPPVQQLAPELPSWVTDVDDKPRYRTPTAPASPKFPPHPDPPLSPSTHPNSPKPPSRQSTPSPPPPPSPIGVAARRRHHGQTTEHRPASEWWKAPQPTPPPPDHHLDSSDDELLLTPGSALIVAHEGDPSSPSLQGINMIAIEQANAAVHSNNPRSYHEALGRSDAHLWKEAALSEINALLENCTWDVVDPPPGIKPIRSQWVFVIKHKSDGSIERYKARLVADGRRQRHGIDYNEVFSPTFKPATLRTILALSAQHNLKLRSIDFSSAYLNGDLEEDVYITQPEGFPQGNTSPAPQTAQWNKKLSAKLQSMGFKCLQSDRSCFVYSNGNVRIILPIYVDDGMISAESDSEIDQVIAQLGSSFKVKDLGPTEFLLGIKVERDPETGDISISQRQYAVDMLEQFGMVDCKPVDTPMLPGLVLTKEMGAQTEEESKRIKGIYLSALEYLHASIAIQERLTGRL</sequence>
<dbReference type="GO" id="GO:0046872">
    <property type="term" value="F:metal ion binding"/>
    <property type="evidence" value="ECO:0007669"/>
    <property type="project" value="UniProtKB-KW"/>
</dbReference>
<keyword evidence="2" id="KW-0548">Nucleotidyltransferase</keyword>
<evidence type="ECO:0000256" key="6">
    <source>
        <dbReference type="ARBA" id="ARBA00022801"/>
    </source>
</evidence>
<evidence type="ECO:0000256" key="16">
    <source>
        <dbReference type="SAM" id="MobiDB-lite"/>
    </source>
</evidence>
<evidence type="ECO:0000256" key="15">
    <source>
        <dbReference type="ARBA" id="ARBA00049244"/>
    </source>
</evidence>
<evidence type="ECO:0000256" key="8">
    <source>
        <dbReference type="ARBA" id="ARBA00022884"/>
    </source>
</evidence>
<keyword evidence="11" id="KW-0808">Transferase</keyword>
<keyword evidence="4" id="KW-0479">Metal-binding</keyword>
<keyword evidence="11" id="KW-0239">DNA-directed DNA polymerase</keyword>
<dbReference type="GO" id="GO:0016787">
    <property type="term" value="F:hydrolase activity"/>
    <property type="evidence" value="ECO:0007669"/>
    <property type="project" value="UniProtKB-KW"/>
</dbReference>
<keyword evidence="1" id="KW-0815">Transposition</keyword>
<dbReference type="InterPro" id="IPR012337">
    <property type="entry name" value="RNaseH-like_sf"/>
</dbReference>
<dbReference type="GO" id="GO:0032196">
    <property type="term" value="P:transposition"/>
    <property type="evidence" value="ECO:0007669"/>
    <property type="project" value="UniProtKB-KW"/>
</dbReference>
<dbReference type="InterPro" id="IPR036397">
    <property type="entry name" value="RNaseH_sf"/>
</dbReference>
<dbReference type="GO" id="GO:0003887">
    <property type="term" value="F:DNA-directed DNA polymerase activity"/>
    <property type="evidence" value="ECO:0007669"/>
    <property type="project" value="UniProtKB-KW"/>
</dbReference>
<dbReference type="GO" id="GO:0004519">
    <property type="term" value="F:endonuclease activity"/>
    <property type="evidence" value="ECO:0007669"/>
    <property type="project" value="UniProtKB-KW"/>
</dbReference>
<keyword evidence="8" id="KW-0694">RNA-binding</keyword>
<protein>
    <submittedName>
        <fullName evidence="18">Integrase catalytic domain-containing protein</fullName>
    </submittedName>
</protein>
<evidence type="ECO:0000256" key="4">
    <source>
        <dbReference type="ARBA" id="ARBA00022723"/>
    </source>
</evidence>
<dbReference type="AlphaFoldDB" id="A0A8H6YF94"/>
<dbReference type="InterPro" id="IPR057670">
    <property type="entry name" value="SH3_retrovirus"/>
</dbReference>
<evidence type="ECO:0000256" key="2">
    <source>
        <dbReference type="ARBA" id="ARBA00022695"/>
    </source>
</evidence>
<keyword evidence="6" id="KW-0378">Hydrolase</keyword>
<dbReference type="InterPro" id="IPR043502">
    <property type="entry name" value="DNA/RNA_pol_sf"/>
</dbReference>
<comment type="catalytic activity">
    <reaction evidence="15">
        <text>DNA(n) + a 2'-deoxyribonucleoside 5'-triphosphate = DNA(n+1) + diphosphate</text>
        <dbReference type="Rhea" id="RHEA:22508"/>
        <dbReference type="Rhea" id="RHEA-COMP:17339"/>
        <dbReference type="Rhea" id="RHEA-COMP:17340"/>
        <dbReference type="ChEBI" id="CHEBI:33019"/>
        <dbReference type="ChEBI" id="CHEBI:61560"/>
        <dbReference type="ChEBI" id="CHEBI:173112"/>
        <dbReference type="EC" id="2.7.7.7"/>
    </reaction>
</comment>
<dbReference type="GO" id="GO:0003723">
    <property type="term" value="F:RNA binding"/>
    <property type="evidence" value="ECO:0007669"/>
    <property type="project" value="UniProtKB-KW"/>
</dbReference>
<feature type="compositionally biased region" description="Pro residues" evidence="16">
    <location>
        <begin position="597"/>
        <end position="615"/>
    </location>
</feature>
<keyword evidence="12" id="KW-0233">DNA recombination</keyword>
<keyword evidence="7" id="KW-0460">Magnesium</keyword>
<keyword evidence="19" id="KW-1185">Reference proteome</keyword>
<keyword evidence="10" id="KW-0695">RNA-directed DNA polymerase</keyword>
<keyword evidence="9" id="KW-0229">DNA integration</keyword>
<evidence type="ECO:0000256" key="12">
    <source>
        <dbReference type="ARBA" id="ARBA00023172"/>
    </source>
</evidence>
<dbReference type="Pfam" id="PF14223">
    <property type="entry name" value="Retrotran_gag_2"/>
    <property type="match status" value="1"/>
</dbReference>
<evidence type="ECO:0000256" key="9">
    <source>
        <dbReference type="ARBA" id="ARBA00022908"/>
    </source>
</evidence>
<evidence type="ECO:0000313" key="19">
    <source>
        <dbReference type="Proteomes" id="UP000620124"/>
    </source>
</evidence>
<organism evidence="18 19">
    <name type="scientific">Mycena venus</name>
    <dbReference type="NCBI Taxonomy" id="2733690"/>
    <lineage>
        <taxon>Eukaryota</taxon>
        <taxon>Fungi</taxon>
        <taxon>Dikarya</taxon>
        <taxon>Basidiomycota</taxon>
        <taxon>Agaricomycotina</taxon>
        <taxon>Agaricomycetes</taxon>
        <taxon>Agaricomycetidae</taxon>
        <taxon>Agaricales</taxon>
        <taxon>Marasmiineae</taxon>
        <taxon>Mycenaceae</taxon>
        <taxon>Mycena</taxon>
    </lineage>
</organism>
<dbReference type="Pfam" id="PF25597">
    <property type="entry name" value="SH3_retrovirus"/>
    <property type="match status" value="1"/>
</dbReference>
<dbReference type="GO" id="GO:0006310">
    <property type="term" value="P:DNA recombination"/>
    <property type="evidence" value="ECO:0007669"/>
    <property type="project" value="UniProtKB-KW"/>
</dbReference>
<proteinExistence type="predicted"/>
<dbReference type="SUPFAM" id="SSF53098">
    <property type="entry name" value="Ribonuclease H-like"/>
    <property type="match status" value="1"/>
</dbReference>
<comment type="caution">
    <text evidence="18">The sequence shown here is derived from an EMBL/GenBank/DDBJ whole genome shotgun (WGS) entry which is preliminary data.</text>
</comment>
<evidence type="ECO:0000259" key="17">
    <source>
        <dbReference type="PROSITE" id="PS50994"/>
    </source>
</evidence>
<gene>
    <name evidence="18" type="ORF">MVEN_00737700</name>
</gene>
<evidence type="ECO:0000256" key="11">
    <source>
        <dbReference type="ARBA" id="ARBA00022932"/>
    </source>
</evidence>
<evidence type="ECO:0000256" key="1">
    <source>
        <dbReference type="ARBA" id="ARBA00022578"/>
    </source>
</evidence>
<dbReference type="InterPro" id="IPR013103">
    <property type="entry name" value="RVT_2"/>
</dbReference>